<accession>A0A5B9G0E8</accession>
<gene>
    <name evidence="1" type="ORF">FUA48_13425</name>
</gene>
<dbReference type="AlphaFoldDB" id="A0A5B9G0E8"/>
<dbReference type="OrthoDB" id="1360312at2"/>
<dbReference type="EMBL" id="CP042831">
    <property type="protein sequence ID" value="QEE50537.1"/>
    <property type="molecule type" value="Genomic_DNA"/>
</dbReference>
<sequence>MKQKIFYTLLICFNLSFAQERFESKTFGFSIDIPEGWVIDNGDDVTIVPPDTILSEAEKDDLFKDGYLVSLVHSIKPHNRIYPHMTFSMVLNIIDDFDIFKKEVTSGLKKVDYYDNFKILVEPTEIIINNNKYLYLIMTYTTENSDQVIRNTVYLTRYKKYVYQMEFLDIPSEDDYSKLYSELIKTVKIE</sequence>
<evidence type="ECO:0008006" key="3">
    <source>
        <dbReference type="Google" id="ProtNLM"/>
    </source>
</evidence>
<proteinExistence type="predicted"/>
<keyword evidence="2" id="KW-1185">Reference proteome</keyword>
<dbReference type="RefSeq" id="WP_147584001.1">
    <property type="nucleotide sequence ID" value="NZ_CP042831.1"/>
</dbReference>
<evidence type="ECO:0000313" key="1">
    <source>
        <dbReference type="EMBL" id="QEE50537.1"/>
    </source>
</evidence>
<evidence type="ECO:0000313" key="2">
    <source>
        <dbReference type="Proteomes" id="UP000321222"/>
    </source>
</evidence>
<organism evidence="1 2">
    <name type="scientific">Flavobacterium alkalisoli</name>
    <dbReference type="NCBI Taxonomy" id="2602769"/>
    <lineage>
        <taxon>Bacteria</taxon>
        <taxon>Pseudomonadati</taxon>
        <taxon>Bacteroidota</taxon>
        <taxon>Flavobacteriia</taxon>
        <taxon>Flavobacteriales</taxon>
        <taxon>Flavobacteriaceae</taxon>
        <taxon>Flavobacterium</taxon>
    </lineage>
</organism>
<reference evidence="1 2" key="1">
    <citation type="submission" date="2019-08" db="EMBL/GenBank/DDBJ databases">
        <title>Flavobacterium alkalisoli sp. nov., isolated from rhizosphere soil of Suaeda salsa.</title>
        <authorList>
            <person name="Sun J.-Q."/>
            <person name="Xu L."/>
        </authorList>
    </citation>
    <scope>NUCLEOTIDE SEQUENCE [LARGE SCALE GENOMIC DNA]</scope>
    <source>
        <strain evidence="1 2">XS-5</strain>
    </source>
</reference>
<dbReference type="KEGG" id="fak:FUA48_13425"/>
<protein>
    <recommendedName>
        <fullName evidence="3">DUF1795 domain-containing protein</fullName>
    </recommendedName>
</protein>
<name>A0A5B9G0E8_9FLAO</name>
<dbReference type="Proteomes" id="UP000321222">
    <property type="component" value="Chromosome"/>
</dbReference>